<evidence type="ECO:0000256" key="2">
    <source>
        <dbReference type="ARBA" id="ARBA00022679"/>
    </source>
</evidence>
<evidence type="ECO:0000256" key="8">
    <source>
        <dbReference type="ARBA" id="ARBA00022918"/>
    </source>
</evidence>
<dbReference type="InterPro" id="IPR043502">
    <property type="entry name" value="DNA/RNA_pol_sf"/>
</dbReference>
<keyword evidence="4" id="KW-0540">Nuclease</keyword>
<sequence length="227" mass="26579">MVVYIDDIFIYSETWEDHVRYIDRVLSKFTPINLKISPKKYNFFQQELLALEQKGSGLSLAMNQNKVAEVLQKPVPKHITEMQFFLGQLKDSKASYGATQTKCLCLIWDTEDHHYFLEVAVFEGYTYCTALKSLLNMKTNNRHMLRWEISIQEYRGNMTIIYKEGKIHTNTDGLSRWPLDNVISNPAYDPQVAAKIPIHFMEIERRKNFRVSEWEPESGTPDSEDNE</sequence>
<dbReference type="PANTHER" id="PTHR33064">
    <property type="entry name" value="POL PROTEIN"/>
    <property type="match status" value="1"/>
</dbReference>
<evidence type="ECO:0000313" key="11">
    <source>
        <dbReference type="Proteomes" id="UP000765509"/>
    </source>
</evidence>
<evidence type="ECO:0000256" key="4">
    <source>
        <dbReference type="ARBA" id="ARBA00022722"/>
    </source>
</evidence>
<dbReference type="GO" id="GO:0004190">
    <property type="term" value="F:aspartic-type endopeptidase activity"/>
    <property type="evidence" value="ECO:0007669"/>
    <property type="project" value="UniProtKB-KW"/>
</dbReference>
<dbReference type="Proteomes" id="UP000765509">
    <property type="component" value="Unassembled WGS sequence"/>
</dbReference>
<keyword evidence="6" id="KW-0255">Endonuclease</keyword>
<keyword evidence="5" id="KW-0064">Aspartyl protease</keyword>
<organism evidence="10 11">
    <name type="scientific">Austropuccinia psidii MF-1</name>
    <dbReference type="NCBI Taxonomy" id="1389203"/>
    <lineage>
        <taxon>Eukaryota</taxon>
        <taxon>Fungi</taxon>
        <taxon>Dikarya</taxon>
        <taxon>Basidiomycota</taxon>
        <taxon>Pucciniomycotina</taxon>
        <taxon>Pucciniomycetes</taxon>
        <taxon>Pucciniales</taxon>
        <taxon>Sphaerophragmiaceae</taxon>
        <taxon>Austropuccinia</taxon>
    </lineage>
</organism>
<keyword evidence="7" id="KW-0378">Hydrolase</keyword>
<dbReference type="EMBL" id="AVOT02011551">
    <property type="protein sequence ID" value="MBW0492363.1"/>
    <property type="molecule type" value="Genomic_DNA"/>
</dbReference>
<dbReference type="GO" id="GO:0003964">
    <property type="term" value="F:RNA-directed DNA polymerase activity"/>
    <property type="evidence" value="ECO:0007669"/>
    <property type="project" value="UniProtKB-KW"/>
</dbReference>
<evidence type="ECO:0000256" key="5">
    <source>
        <dbReference type="ARBA" id="ARBA00022750"/>
    </source>
</evidence>
<proteinExistence type="predicted"/>
<dbReference type="PANTHER" id="PTHR33064:SF37">
    <property type="entry name" value="RIBONUCLEASE H"/>
    <property type="match status" value="1"/>
</dbReference>
<evidence type="ECO:0000256" key="3">
    <source>
        <dbReference type="ARBA" id="ARBA00022695"/>
    </source>
</evidence>
<keyword evidence="3" id="KW-0548">Nucleotidyltransferase</keyword>
<dbReference type="GO" id="GO:0004519">
    <property type="term" value="F:endonuclease activity"/>
    <property type="evidence" value="ECO:0007669"/>
    <property type="project" value="UniProtKB-KW"/>
</dbReference>
<reference evidence="10" key="1">
    <citation type="submission" date="2021-03" db="EMBL/GenBank/DDBJ databases">
        <title>Draft genome sequence of rust myrtle Austropuccinia psidii MF-1, a brazilian biotype.</title>
        <authorList>
            <person name="Quecine M.C."/>
            <person name="Pachon D.M.R."/>
            <person name="Bonatelli M.L."/>
            <person name="Correr F.H."/>
            <person name="Franceschini L.M."/>
            <person name="Leite T.F."/>
            <person name="Margarido G.R.A."/>
            <person name="Almeida C.A."/>
            <person name="Ferrarezi J.A."/>
            <person name="Labate C.A."/>
        </authorList>
    </citation>
    <scope>NUCLEOTIDE SEQUENCE</scope>
    <source>
        <strain evidence="10">MF-1</strain>
    </source>
</reference>
<keyword evidence="11" id="KW-1185">Reference proteome</keyword>
<evidence type="ECO:0000256" key="7">
    <source>
        <dbReference type="ARBA" id="ARBA00022801"/>
    </source>
</evidence>
<dbReference type="InterPro" id="IPR051320">
    <property type="entry name" value="Viral_Replic_Matur_Polypro"/>
</dbReference>
<dbReference type="SUPFAM" id="SSF56672">
    <property type="entry name" value="DNA/RNA polymerases"/>
    <property type="match status" value="1"/>
</dbReference>
<name>A0A9Q3CYR9_9BASI</name>
<evidence type="ECO:0000256" key="1">
    <source>
        <dbReference type="ARBA" id="ARBA00022670"/>
    </source>
</evidence>
<dbReference type="AlphaFoldDB" id="A0A9Q3CYR9"/>
<dbReference type="InterPro" id="IPR041373">
    <property type="entry name" value="RT_RNaseH"/>
</dbReference>
<evidence type="ECO:0000259" key="9">
    <source>
        <dbReference type="Pfam" id="PF17917"/>
    </source>
</evidence>
<dbReference type="Gene3D" id="3.30.70.270">
    <property type="match status" value="1"/>
</dbReference>
<dbReference type="GO" id="GO:0006508">
    <property type="term" value="P:proteolysis"/>
    <property type="evidence" value="ECO:0007669"/>
    <property type="project" value="UniProtKB-KW"/>
</dbReference>
<dbReference type="Pfam" id="PF17917">
    <property type="entry name" value="RT_RNaseH"/>
    <property type="match status" value="1"/>
</dbReference>
<keyword evidence="2" id="KW-0808">Transferase</keyword>
<comment type="caution">
    <text evidence="10">The sequence shown here is derived from an EMBL/GenBank/DDBJ whole genome shotgun (WGS) entry which is preliminary data.</text>
</comment>
<dbReference type="InterPro" id="IPR043128">
    <property type="entry name" value="Rev_trsase/Diguanyl_cyclase"/>
</dbReference>
<accession>A0A9Q3CYR9</accession>
<protein>
    <recommendedName>
        <fullName evidence="9">Reverse transcriptase RNase H-like domain-containing protein</fullName>
    </recommendedName>
</protein>
<feature type="domain" description="Reverse transcriptase RNase H-like" evidence="9">
    <location>
        <begin position="71"/>
        <end position="154"/>
    </location>
</feature>
<evidence type="ECO:0000313" key="10">
    <source>
        <dbReference type="EMBL" id="MBW0492363.1"/>
    </source>
</evidence>
<gene>
    <name evidence="10" type="ORF">O181_032078</name>
</gene>
<keyword evidence="1" id="KW-0645">Protease</keyword>
<evidence type="ECO:0000256" key="6">
    <source>
        <dbReference type="ARBA" id="ARBA00022759"/>
    </source>
</evidence>
<keyword evidence="8" id="KW-0695">RNA-directed DNA polymerase</keyword>